<comment type="catalytic activity">
    <reaction evidence="4">
        <text>alpha-D-galactosyl-(1-&gt;3)-1D-myo-inositol + sucrose = raffinose + myo-inositol</text>
        <dbReference type="Rhea" id="RHEA:20161"/>
        <dbReference type="ChEBI" id="CHEBI:16634"/>
        <dbReference type="ChEBI" id="CHEBI:17268"/>
        <dbReference type="ChEBI" id="CHEBI:17505"/>
        <dbReference type="ChEBI" id="CHEBI:17992"/>
        <dbReference type="EC" id="2.4.1.82"/>
    </reaction>
</comment>
<dbReference type="InterPro" id="IPR017853">
    <property type="entry name" value="GH"/>
</dbReference>
<dbReference type="PANTHER" id="PTHR31268">
    <property type="match status" value="1"/>
</dbReference>
<dbReference type="EMBL" id="JAKLMC020000038">
    <property type="protein sequence ID" value="KAK5949185.1"/>
    <property type="molecule type" value="Genomic_DNA"/>
</dbReference>
<gene>
    <name evidence="6" type="ORF">OHC33_009726</name>
</gene>
<dbReference type="SUPFAM" id="SSF51445">
    <property type="entry name" value="(Trans)glycosidases"/>
    <property type="match status" value="1"/>
</dbReference>
<evidence type="ECO:0000313" key="6">
    <source>
        <dbReference type="EMBL" id="KAK5949185.1"/>
    </source>
</evidence>
<dbReference type="GO" id="GO:0004557">
    <property type="term" value="F:alpha-galactosidase activity"/>
    <property type="evidence" value="ECO:0007669"/>
    <property type="project" value="UniProtKB-EC"/>
</dbReference>
<evidence type="ECO:0000256" key="3">
    <source>
        <dbReference type="ARBA" id="ARBA00023277"/>
    </source>
</evidence>
<evidence type="ECO:0000256" key="5">
    <source>
        <dbReference type="SAM" id="MobiDB-lite"/>
    </source>
</evidence>
<keyword evidence="7" id="KW-1185">Reference proteome</keyword>
<accession>A0AAN8EGN3</accession>
<evidence type="ECO:0000256" key="1">
    <source>
        <dbReference type="ARBA" id="ARBA00001255"/>
    </source>
</evidence>
<evidence type="ECO:0000256" key="2">
    <source>
        <dbReference type="ARBA" id="ARBA00007240"/>
    </source>
</evidence>
<evidence type="ECO:0008006" key="8">
    <source>
        <dbReference type="Google" id="ProtNLM"/>
    </source>
</evidence>
<comment type="similarity">
    <text evidence="2">Belongs to the glycosyl hydrolases 36 family.</text>
</comment>
<protein>
    <recommendedName>
        <fullName evidence="8">Alpha-galactosidase</fullName>
    </recommendedName>
</protein>
<organism evidence="6 7">
    <name type="scientific">Knufia fluminis</name>
    <dbReference type="NCBI Taxonomy" id="191047"/>
    <lineage>
        <taxon>Eukaryota</taxon>
        <taxon>Fungi</taxon>
        <taxon>Dikarya</taxon>
        <taxon>Ascomycota</taxon>
        <taxon>Pezizomycotina</taxon>
        <taxon>Eurotiomycetes</taxon>
        <taxon>Chaetothyriomycetidae</taxon>
        <taxon>Chaetothyriales</taxon>
        <taxon>Trichomeriaceae</taxon>
        <taxon>Knufia</taxon>
    </lineage>
</organism>
<dbReference type="GO" id="GO:0047274">
    <property type="term" value="F:galactinol-sucrose galactosyltransferase activity"/>
    <property type="evidence" value="ECO:0007669"/>
    <property type="project" value="UniProtKB-EC"/>
</dbReference>
<dbReference type="InterPro" id="IPR013785">
    <property type="entry name" value="Aldolase_TIM"/>
</dbReference>
<proteinExistence type="inferred from homology"/>
<feature type="region of interest" description="Disordered" evidence="5">
    <location>
        <begin position="1"/>
        <end position="21"/>
    </location>
</feature>
<name>A0AAN8EGN3_9EURO</name>
<dbReference type="Pfam" id="PF05691">
    <property type="entry name" value="Raffinose_syn"/>
    <property type="match status" value="1"/>
</dbReference>
<sequence length="978" mass="109034">MAPVTLKSAAHSTSDGGQRPSQIKFWRPGQMALFAKITTFPPLGRVTIVPPSRKQFEFTVVVESSTSLPEQPWEVAIWYDHATCYGAVGEDWRALPLKKVDINPTVLYDNRENSLHRYTFEGNLPTPFPTAGKTYKGRQVSFTVRYRINPNEAWTWVKDNFATGDGELILQPPPDPNYLGGSPVELHKGWHTRKLASEAPEARLYSLESSTTIPYDEDDAVEEHKVLGNINMCHRWFALVRIWSPWLAPRHGLQKLQLNEPAILLSFLRSDGLHVVILAVNGIDDVLTTFKADDDGNIVVVARNDTGKDRKFKVLAATAHEFEIANAAVMYEMRKLVRQSSAYQDTAQSLPTHIRHQSLDSESDTVIVSNMHDNRDPAHDDSPTPQWLASWYDSLAYCTWNSLGQDLNLEKIITALQHFQDNKINIANMIIDDNWQSLTGTQGVDNQFTRAMTAFEATPHAFPNGLKSGIDEIRQKFPHLHDIAVWHALMGYWGCISNTEGHLHSDYKLLPITLKEGTPAAGPKHTIHPDDIHKFYNDFYTFLSASGITAVKTDVQFYLDELSSTKDRRALTTTYQSAWTQAHLRHLSGKAISCMSQIPQILYHSFLPTNTPRIMLRNSDDFFPDVPTSHPWHVFANAHSALFVQHLNVLPDWDMFQTSHEYSGFHAAARCVSGGPIYITDYPGSSDIKLIHSMTARNPRGETVILRPSNVGKTLDVYDSYESGSVLRVGTYDGRADVGTGMMGVFNVAERDVNFMLPVTRIPGVTLNAADSPVTERKCWVVRSHMSRRVTGPITPMLPVGGGMLVQANLGVRGFDVWSAVPVHGAFDLGRERSLRVAVMGLLGKMTGACALVGSRFEVMGPAGEGEEVWSESQRGVERRLRIDVQMKALGVLGVWFQIAGSEKEVTVGEDLLVLMHGRVIPQERVTITTAGLTRPPRHTPEESAKVGMIQIDVEGAWDDLGLEAGWNNEIGVEMYIS</sequence>
<dbReference type="AlphaFoldDB" id="A0AAN8EGN3"/>
<evidence type="ECO:0000256" key="4">
    <source>
        <dbReference type="ARBA" id="ARBA00049426"/>
    </source>
</evidence>
<dbReference type="InterPro" id="IPR008811">
    <property type="entry name" value="Glycosyl_hydrolases_36"/>
</dbReference>
<dbReference type="PANTHER" id="PTHR31268:SF32">
    <property type="entry name" value="GALACTINOL--SUCROSE GALACTOSYLTRANSFERASE 2-RELATED"/>
    <property type="match status" value="1"/>
</dbReference>
<dbReference type="Gene3D" id="3.20.20.70">
    <property type="entry name" value="Aldolase class I"/>
    <property type="match status" value="1"/>
</dbReference>
<comment type="catalytic activity">
    <reaction evidence="1">
        <text>Hydrolysis of terminal, non-reducing alpha-D-galactose residues in alpha-D-galactosides, including galactose oligosaccharides, galactomannans and galactolipids.</text>
        <dbReference type="EC" id="3.2.1.22"/>
    </reaction>
</comment>
<reference evidence="6 7" key="1">
    <citation type="submission" date="2022-12" db="EMBL/GenBank/DDBJ databases">
        <title>Genomic features and morphological characterization of a novel Knufia sp. strain isolated from spacecraft assembly facility.</title>
        <authorList>
            <person name="Teixeira M."/>
            <person name="Chander A.M."/>
            <person name="Stajich J.E."/>
            <person name="Venkateswaran K."/>
        </authorList>
    </citation>
    <scope>NUCLEOTIDE SEQUENCE [LARGE SCALE GENOMIC DNA]</scope>
    <source>
        <strain evidence="6 7">FJI-L2-BK-P2</strain>
    </source>
</reference>
<comment type="caution">
    <text evidence="6">The sequence shown here is derived from an EMBL/GenBank/DDBJ whole genome shotgun (WGS) entry which is preliminary data.</text>
</comment>
<feature type="compositionally biased region" description="Polar residues" evidence="5">
    <location>
        <begin position="10"/>
        <end position="21"/>
    </location>
</feature>
<dbReference type="Proteomes" id="UP001316803">
    <property type="component" value="Unassembled WGS sequence"/>
</dbReference>
<evidence type="ECO:0000313" key="7">
    <source>
        <dbReference type="Proteomes" id="UP001316803"/>
    </source>
</evidence>
<keyword evidence="3" id="KW-0119">Carbohydrate metabolism</keyword>